<evidence type="ECO:0000256" key="1">
    <source>
        <dbReference type="ARBA" id="ARBA00001946"/>
    </source>
</evidence>
<dbReference type="SUPFAM" id="SSF143430">
    <property type="entry name" value="TTP0101/SSO1404-like"/>
    <property type="match status" value="1"/>
</dbReference>
<dbReference type="InterPro" id="IPR021127">
    <property type="entry name" value="CRISPR_associated_Cas2"/>
</dbReference>
<keyword evidence="5 9" id="KW-0255">Endonuclease</keyword>
<evidence type="ECO:0000256" key="7">
    <source>
        <dbReference type="ARBA" id="ARBA00022842"/>
    </source>
</evidence>
<keyword evidence="6 9" id="KW-0378">Hydrolase</keyword>
<dbReference type="AlphaFoldDB" id="A0A410QCY0"/>
<comment type="similarity">
    <text evidence="2 9">Belongs to the CRISPR-associated endoribonuclease Cas2 protein family.</text>
</comment>
<dbReference type="KEGG" id="spoa:EQM13_09835"/>
<evidence type="ECO:0000256" key="8">
    <source>
        <dbReference type="ARBA" id="ARBA00023118"/>
    </source>
</evidence>
<dbReference type="OrthoDB" id="279819at2"/>
<evidence type="ECO:0000256" key="6">
    <source>
        <dbReference type="ARBA" id="ARBA00022801"/>
    </source>
</evidence>
<dbReference type="GO" id="GO:0016787">
    <property type="term" value="F:hydrolase activity"/>
    <property type="evidence" value="ECO:0007669"/>
    <property type="project" value="UniProtKB-KW"/>
</dbReference>
<organism evidence="10 11">
    <name type="scientific">Acidilutibacter cellobiosedens</name>
    <dbReference type="NCBI Taxonomy" id="2507161"/>
    <lineage>
        <taxon>Bacteria</taxon>
        <taxon>Bacillati</taxon>
        <taxon>Bacillota</taxon>
        <taxon>Tissierellia</taxon>
        <taxon>Tissierellales</taxon>
        <taxon>Acidilutibacteraceae</taxon>
        <taxon>Acidilutibacter</taxon>
    </lineage>
</organism>
<dbReference type="GO" id="GO:0004521">
    <property type="term" value="F:RNA endonuclease activity"/>
    <property type="evidence" value="ECO:0007669"/>
    <property type="project" value="InterPro"/>
</dbReference>
<comment type="subunit">
    <text evidence="9">Homodimer, forms a heterotetramer with a Cas1 homodimer.</text>
</comment>
<dbReference type="PANTHER" id="PTHR34405">
    <property type="entry name" value="CRISPR-ASSOCIATED ENDORIBONUCLEASE CAS2"/>
    <property type="match status" value="1"/>
</dbReference>
<proteinExistence type="inferred from homology"/>
<evidence type="ECO:0000256" key="5">
    <source>
        <dbReference type="ARBA" id="ARBA00022759"/>
    </source>
</evidence>
<keyword evidence="4 9" id="KW-0479">Metal-binding</keyword>
<dbReference type="CDD" id="cd09725">
    <property type="entry name" value="Cas2_I_II_III"/>
    <property type="match status" value="1"/>
</dbReference>
<evidence type="ECO:0000313" key="11">
    <source>
        <dbReference type="Proteomes" id="UP000287969"/>
    </source>
</evidence>
<feature type="binding site" evidence="9">
    <location>
        <position position="8"/>
    </location>
    <ligand>
        <name>Mg(2+)</name>
        <dbReference type="ChEBI" id="CHEBI:18420"/>
        <note>catalytic</note>
    </ligand>
</feature>
<sequence>MYVILVYDIVMDKKGAKVSKNIFKICKKYLTHIQKSVFEGNLTELNCMKLRMELNEYIRNDKDSVLLFKSRDEKWLQKEFLGIVDDKTSNFF</sequence>
<dbReference type="RefSeq" id="WP_128752547.1">
    <property type="nucleotide sequence ID" value="NZ_CP035282.1"/>
</dbReference>
<gene>
    <name evidence="9 10" type="primary">cas2</name>
    <name evidence="10" type="ORF">EQM13_09835</name>
</gene>
<evidence type="ECO:0000256" key="3">
    <source>
        <dbReference type="ARBA" id="ARBA00022722"/>
    </source>
</evidence>
<dbReference type="EC" id="3.1.-.-" evidence="9"/>
<dbReference type="HAMAP" id="MF_01471">
    <property type="entry name" value="Cas2"/>
    <property type="match status" value="1"/>
</dbReference>
<keyword evidence="3 9" id="KW-0540">Nuclease</keyword>
<comment type="function">
    <text evidence="9">CRISPR (clustered regularly interspaced short palindromic repeat), is an adaptive immune system that provides protection against mobile genetic elements (viruses, transposable elements and conjugative plasmids). CRISPR clusters contain sequences complementary to antecedent mobile elements and target invading nucleic acids. CRISPR clusters are transcribed and processed into CRISPR RNA (crRNA). Functions as a ssRNA-specific endoribonuclease. Involved in the integration of spacer DNA into the CRISPR cassette.</text>
</comment>
<comment type="cofactor">
    <cofactor evidence="1 9">
        <name>Mg(2+)</name>
        <dbReference type="ChEBI" id="CHEBI:18420"/>
    </cofactor>
</comment>
<evidence type="ECO:0000313" key="10">
    <source>
        <dbReference type="EMBL" id="QAT61873.1"/>
    </source>
</evidence>
<dbReference type="NCBIfam" id="TIGR01573">
    <property type="entry name" value="cas2"/>
    <property type="match status" value="1"/>
</dbReference>
<keyword evidence="11" id="KW-1185">Reference proteome</keyword>
<reference evidence="11" key="1">
    <citation type="submission" date="2019-01" db="EMBL/GenBank/DDBJ databases">
        <title>Draft genomes of a novel of Sporanaerobacter strains.</title>
        <authorList>
            <person name="Ma S."/>
        </authorList>
    </citation>
    <scope>NUCLEOTIDE SEQUENCE [LARGE SCALE GENOMIC DNA]</scope>
    <source>
        <strain evidence="11">NJN-17</strain>
    </source>
</reference>
<dbReference type="PANTHER" id="PTHR34405:SF1">
    <property type="entry name" value="CRISPR-ASSOCIATED ENDORIBONUCLEASE CAS2"/>
    <property type="match status" value="1"/>
</dbReference>
<dbReference type="Gene3D" id="3.30.70.240">
    <property type="match status" value="1"/>
</dbReference>
<accession>A0A410QCY0</accession>
<evidence type="ECO:0000256" key="4">
    <source>
        <dbReference type="ARBA" id="ARBA00022723"/>
    </source>
</evidence>
<evidence type="ECO:0000256" key="2">
    <source>
        <dbReference type="ARBA" id="ARBA00009959"/>
    </source>
</evidence>
<keyword evidence="8 9" id="KW-0051">Antiviral defense</keyword>
<dbReference type="InterPro" id="IPR019199">
    <property type="entry name" value="Virulence_VapD/CRISPR_Cas2"/>
</dbReference>
<evidence type="ECO:0000256" key="9">
    <source>
        <dbReference type="HAMAP-Rule" id="MF_01471"/>
    </source>
</evidence>
<dbReference type="GO" id="GO:0043571">
    <property type="term" value="P:maintenance of CRISPR repeat elements"/>
    <property type="evidence" value="ECO:0007669"/>
    <property type="project" value="UniProtKB-UniRule"/>
</dbReference>
<dbReference type="Pfam" id="PF09827">
    <property type="entry name" value="CRISPR_Cas2"/>
    <property type="match status" value="1"/>
</dbReference>
<dbReference type="GO" id="GO:0051607">
    <property type="term" value="P:defense response to virus"/>
    <property type="evidence" value="ECO:0007669"/>
    <property type="project" value="UniProtKB-UniRule"/>
</dbReference>
<name>A0A410QCY0_9FIRM</name>
<dbReference type="EMBL" id="CP035282">
    <property type="protein sequence ID" value="QAT61873.1"/>
    <property type="molecule type" value="Genomic_DNA"/>
</dbReference>
<dbReference type="Proteomes" id="UP000287969">
    <property type="component" value="Chromosome"/>
</dbReference>
<keyword evidence="7 9" id="KW-0460">Magnesium</keyword>
<protein>
    <recommendedName>
        <fullName evidence="9">CRISPR-associated endoribonuclease Cas2</fullName>
        <ecNumber evidence="9">3.1.-.-</ecNumber>
    </recommendedName>
</protein>
<dbReference type="GO" id="GO:0046872">
    <property type="term" value="F:metal ion binding"/>
    <property type="evidence" value="ECO:0007669"/>
    <property type="project" value="UniProtKB-UniRule"/>
</dbReference>